<gene>
    <name evidence="2" type="ORF">RHSIM_Rhsim08G0227700</name>
</gene>
<keyword evidence="3" id="KW-1185">Reference proteome</keyword>
<organism evidence="2 3">
    <name type="scientific">Rhododendron simsii</name>
    <name type="common">Sims's rhododendron</name>
    <dbReference type="NCBI Taxonomy" id="118357"/>
    <lineage>
        <taxon>Eukaryota</taxon>
        <taxon>Viridiplantae</taxon>
        <taxon>Streptophyta</taxon>
        <taxon>Embryophyta</taxon>
        <taxon>Tracheophyta</taxon>
        <taxon>Spermatophyta</taxon>
        <taxon>Magnoliopsida</taxon>
        <taxon>eudicotyledons</taxon>
        <taxon>Gunneridae</taxon>
        <taxon>Pentapetalae</taxon>
        <taxon>asterids</taxon>
        <taxon>Ericales</taxon>
        <taxon>Ericaceae</taxon>
        <taxon>Ericoideae</taxon>
        <taxon>Rhodoreae</taxon>
        <taxon>Rhododendron</taxon>
    </lineage>
</organism>
<evidence type="ECO:0000256" key="1">
    <source>
        <dbReference type="SAM" id="MobiDB-lite"/>
    </source>
</evidence>
<dbReference type="AlphaFoldDB" id="A0A834GHJ1"/>
<comment type="caution">
    <text evidence="2">The sequence shown here is derived from an EMBL/GenBank/DDBJ whole genome shotgun (WGS) entry which is preliminary data.</text>
</comment>
<dbReference type="Proteomes" id="UP000626092">
    <property type="component" value="Unassembled WGS sequence"/>
</dbReference>
<proteinExistence type="predicted"/>
<sequence>MPKNEFKTSKSTRKPLRDVSNGARPSKSVKKKAPEDDDQAQDEALDRLLLVHSDLSSLIHQIDEHVVQAFKVAPSKKGRKEIESFTQVLSEIQSSLKPWAPILQKALSSHPGGSENLLGQPLDNRTVPILDAGTSDVVRSPEQTKLDSLVSPSPLVSWRADCTAEGGRQLFLLTPLPRPKAFSSKLQGSSKWVMKKVTSTTAAGVPSVSAISGDTNDNNVEGLAVKPSKVANAVENERESNLKPQFASPPKLSKMDCSVLVMTPCLKMSPPKSCVLLEPISELSHKDTRGVRKSTPFPVTIKEFCRLQLSESSSSEGSEELALKYPELYGIQAPHKLGNGRKGVEASPDWFMSPPKTCVLMEPPEEKSFINATSNCQFPRTACVQNRQARLSLVTAKNDVQSYNYVNWNSHNEERGGGSALIESTPMWKEPGTALRTGKRPGENTLKKELWTRFEAATSHGTRVDDSALQESAQKGFLDRLEEVSRDETSSKY</sequence>
<evidence type="ECO:0000313" key="3">
    <source>
        <dbReference type="Proteomes" id="UP000626092"/>
    </source>
</evidence>
<dbReference type="PANTHER" id="PTHR37238">
    <property type="entry name" value="OS05G0532500 PROTEIN"/>
    <property type="match status" value="1"/>
</dbReference>
<dbReference type="OrthoDB" id="1933187at2759"/>
<evidence type="ECO:0000313" key="2">
    <source>
        <dbReference type="EMBL" id="KAF7134295.1"/>
    </source>
</evidence>
<dbReference type="PANTHER" id="PTHR37238:SF1">
    <property type="entry name" value="OS05G0532500 PROTEIN"/>
    <property type="match status" value="1"/>
</dbReference>
<dbReference type="EMBL" id="WJXA01000008">
    <property type="protein sequence ID" value="KAF7134295.1"/>
    <property type="molecule type" value="Genomic_DNA"/>
</dbReference>
<feature type="region of interest" description="Disordered" evidence="1">
    <location>
        <begin position="1"/>
        <end position="40"/>
    </location>
</feature>
<protein>
    <submittedName>
        <fullName evidence="2">Uncharacterized protein</fullName>
    </submittedName>
</protein>
<reference evidence="2" key="1">
    <citation type="submission" date="2019-11" db="EMBL/GenBank/DDBJ databases">
        <authorList>
            <person name="Liu Y."/>
            <person name="Hou J."/>
            <person name="Li T.-Q."/>
            <person name="Guan C.-H."/>
            <person name="Wu X."/>
            <person name="Wu H.-Z."/>
            <person name="Ling F."/>
            <person name="Zhang R."/>
            <person name="Shi X.-G."/>
            <person name="Ren J.-P."/>
            <person name="Chen E.-F."/>
            <person name="Sun J.-M."/>
        </authorList>
    </citation>
    <scope>NUCLEOTIDE SEQUENCE</scope>
    <source>
        <strain evidence="2">Adult_tree_wgs_1</strain>
        <tissue evidence="2">Leaves</tissue>
    </source>
</reference>
<accession>A0A834GHJ1</accession>
<name>A0A834GHJ1_RHOSS</name>